<evidence type="ECO:0000259" key="1">
    <source>
        <dbReference type="Pfam" id="PF07287"/>
    </source>
</evidence>
<proteinExistence type="predicted"/>
<protein>
    <submittedName>
        <fullName evidence="3">Duf1446 domain containing protein</fullName>
    </submittedName>
</protein>
<dbReference type="Pfam" id="PF23544">
    <property type="entry name" value="AtuA_ferredoxin"/>
    <property type="match status" value="1"/>
</dbReference>
<dbReference type="Proteomes" id="UP000536711">
    <property type="component" value="Unassembled WGS sequence"/>
</dbReference>
<dbReference type="AlphaFoldDB" id="A0A8H4JD49"/>
<dbReference type="EMBL" id="JAADJF010000471">
    <property type="protein sequence ID" value="KAF4416298.1"/>
    <property type="molecule type" value="Genomic_DNA"/>
</dbReference>
<dbReference type="InterPro" id="IPR010839">
    <property type="entry name" value="AtuA_N"/>
</dbReference>
<sequence>MTSSVRIANCSGCTGKPYPNLVTGSLLLLVTGIQMRALRLFAGSLEKVELTLSPRITFAEANIGADIPDTTKGIDRGFLKAFDKETAQIVAEKGINIIHNGGGLNPQGLARAIEELLASYGIDSLKVAYVEGDDVIGMTDKLKESGELVHLDNPDITFAAVQPDILCANAYLGMGGIVAALELGADIVMSGRCCDASTVTGAATWWHGWKSSNLNELAGSLIAGHYIECGCYATGGNFSGFKNISDDQNQGFPIAEIEADGTFHIFLQDQAKGLVSRDTITAQLVYEIQGPFYLNPDVIADITNVTITDSGANRVTVTGTQGLLPPPTIKLAVCSIGGYQCETSVYAVGHDIKEKLAALVEAFDQNLSDKSTYQTFRISQYGLEPKSYVAYLPFLIKYDRLPPPMTAPFTGQKFKDTEQPYDLDMYGPTEKVCLGSRVHARSGDKGSNANVGFWVQQNDEYEWLRSFMSVETFKGLLRDEYDPRFVIERFELPNIQCVHFRIKGILDGGVSSTPRLDGLAKSVGEFLRKFP</sequence>
<evidence type="ECO:0000259" key="2">
    <source>
        <dbReference type="Pfam" id="PF23544"/>
    </source>
</evidence>
<evidence type="ECO:0000313" key="4">
    <source>
        <dbReference type="Proteomes" id="UP000536711"/>
    </source>
</evidence>
<dbReference type="InterPro" id="IPR056362">
    <property type="entry name" value="AtuA-like_ferredoxin_dom"/>
</dbReference>
<organism evidence="3 4">
    <name type="scientific">Fusarium acutatum</name>
    <dbReference type="NCBI Taxonomy" id="78861"/>
    <lineage>
        <taxon>Eukaryota</taxon>
        <taxon>Fungi</taxon>
        <taxon>Dikarya</taxon>
        <taxon>Ascomycota</taxon>
        <taxon>Pezizomycotina</taxon>
        <taxon>Sordariomycetes</taxon>
        <taxon>Hypocreomycetidae</taxon>
        <taxon>Hypocreales</taxon>
        <taxon>Nectriaceae</taxon>
        <taxon>Fusarium</taxon>
        <taxon>Fusarium fujikuroi species complex</taxon>
    </lineage>
</organism>
<name>A0A8H4JD49_9HYPO</name>
<comment type="caution">
    <text evidence="3">The sequence shown here is derived from an EMBL/GenBank/DDBJ whole genome shotgun (WGS) entry which is preliminary data.</text>
</comment>
<keyword evidence="4" id="KW-1185">Reference proteome</keyword>
<dbReference type="PANTHER" id="PTHR47585">
    <property type="match status" value="1"/>
</dbReference>
<accession>A0A8H4JD49</accession>
<reference evidence="3 4" key="1">
    <citation type="submission" date="2020-01" db="EMBL/GenBank/DDBJ databases">
        <title>Identification and distribution of gene clusters putatively required for synthesis of sphingolipid metabolism inhibitors in phylogenetically diverse species of the filamentous fungus Fusarium.</title>
        <authorList>
            <person name="Kim H.-S."/>
            <person name="Busman M."/>
            <person name="Brown D.W."/>
            <person name="Divon H."/>
            <person name="Uhlig S."/>
            <person name="Proctor R.H."/>
        </authorList>
    </citation>
    <scope>NUCLEOTIDE SEQUENCE [LARGE SCALE GENOMIC DNA]</scope>
    <source>
        <strain evidence="3 4">NRRL 13308</strain>
    </source>
</reference>
<feature type="domain" description="Acyclic terpene utilisation N-terminal" evidence="1">
    <location>
        <begin position="6"/>
        <end position="385"/>
    </location>
</feature>
<feature type="domain" description="AtuA-like ferredoxin-fold" evidence="2">
    <location>
        <begin position="437"/>
        <end position="529"/>
    </location>
</feature>
<dbReference type="OrthoDB" id="10265871at2759"/>
<gene>
    <name evidence="3" type="ORF">FACUT_12692</name>
</gene>
<evidence type="ECO:0000313" key="3">
    <source>
        <dbReference type="EMBL" id="KAF4416298.1"/>
    </source>
</evidence>
<dbReference type="Pfam" id="PF07287">
    <property type="entry name" value="AtuA"/>
    <property type="match status" value="1"/>
</dbReference>
<dbReference type="PANTHER" id="PTHR47585:SF1">
    <property type="entry name" value="DUF1446 DOMAIN-CONTAINING PROTEIN"/>
    <property type="match status" value="1"/>
</dbReference>